<comment type="caution">
    <text evidence="12">The sequence shown here is derived from an EMBL/GenBank/DDBJ whole genome shotgun (WGS) entry which is preliminary data.</text>
</comment>
<dbReference type="InterPro" id="IPR036640">
    <property type="entry name" value="ABC1_TM_sf"/>
</dbReference>
<keyword evidence="5" id="KW-0547">Nucleotide-binding</keyword>
<keyword evidence="6 12" id="KW-0067">ATP-binding</keyword>
<keyword evidence="3" id="KW-0997">Cell inner membrane</keyword>
<protein>
    <submittedName>
        <fullName evidence="12">ATP-binding cassette subfamily C protein LapB</fullName>
    </submittedName>
</protein>
<organism evidence="12 13">
    <name type="scientific">Hydromonas duriensis</name>
    <dbReference type="NCBI Taxonomy" id="1527608"/>
    <lineage>
        <taxon>Bacteria</taxon>
        <taxon>Pseudomonadati</taxon>
        <taxon>Pseudomonadota</taxon>
        <taxon>Betaproteobacteria</taxon>
        <taxon>Burkholderiales</taxon>
        <taxon>Burkholderiaceae</taxon>
        <taxon>Hydromonas</taxon>
    </lineage>
</organism>
<dbReference type="InterPro" id="IPR003439">
    <property type="entry name" value="ABC_transporter-like_ATP-bd"/>
</dbReference>
<dbReference type="PANTHER" id="PTHR24221">
    <property type="entry name" value="ATP-BINDING CASSETTE SUB-FAMILY B"/>
    <property type="match status" value="1"/>
</dbReference>
<dbReference type="SMART" id="SM00382">
    <property type="entry name" value="AAA"/>
    <property type="match status" value="1"/>
</dbReference>
<dbReference type="Pfam" id="PF00005">
    <property type="entry name" value="ABC_tran"/>
    <property type="match status" value="1"/>
</dbReference>
<evidence type="ECO:0000256" key="4">
    <source>
        <dbReference type="ARBA" id="ARBA00022692"/>
    </source>
</evidence>
<keyword evidence="8 9" id="KW-0472">Membrane</keyword>
<dbReference type="AlphaFoldDB" id="A0A4R6Y760"/>
<evidence type="ECO:0000256" key="7">
    <source>
        <dbReference type="ARBA" id="ARBA00022989"/>
    </source>
</evidence>
<dbReference type="PROSITE" id="PS50893">
    <property type="entry name" value="ABC_TRANSPORTER_2"/>
    <property type="match status" value="1"/>
</dbReference>
<dbReference type="InterPro" id="IPR039421">
    <property type="entry name" value="Type_1_exporter"/>
</dbReference>
<dbReference type="Gene3D" id="1.20.1560.10">
    <property type="entry name" value="ABC transporter type 1, transmembrane domain"/>
    <property type="match status" value="1"/>
</dbReference>
<feature type="transmembrane region" description="Helical" evidence="9">
    <location>
        <begin position="181"/>
        <end position="198"/>
    </location>
</feature>
<feature type="domain" description="ABC transporter" evidence="10">
    <location>
        <begin position="460"/>
        <end position="695"/>
    </location>
</feature>
<evidence type="ECO:0000256" key="2">
    <source>
        <dbReference type="ARBA" id="ARBA00022475"/>
    </source>
</evidence>
<sequence>MWAMACVAKIQGGHIDRLYLHDVISSRCAAFVDSLGKKGSDWRSVLERVAEEMEIEQLYMPQKPDPARLPAISWSEEHGWLVVQSQTSTGGWLVRSSTEQLFEIPSEETLACVRLQFQQDNIKLSQRPAFAMFKDVFMSHTTPLWEAAIATAMISLMALGVSLFSMQVYDRVIPSHGYQTLWVLTIGVTLALLFDLLLKNVRSRLIEESVLKMDSKLSRDIFARLLKVRLDQLPASLGSLSAQIRGYENVRGFLSSSTIYLLIELPFGFLFLFLIALIGSAWLALIPLLFYVIAAVHGFNSIQKIEAYTRSGMEVANQKTGLLVEAIEGAETIKSGGGMWHFLSRWIDINDSSLKHDTKLRHIGEQGTHYTVFLQQLVYIAVVAVGAYEVTQGHMTMGALIASSILLGRTTAPAATLYQLMLRYATAKAAMIGLDSLYRLEPDNHEVKRPIQLERVRGQYVLEDVRFSYKNAPNAFTVNQLTIKSGEKIGVLGGIGSGKSTLLRLLTGMYQPLTGKILLDDIDIGQLSRSWLSEQVGYLQQEHRLFNGTLRENLLIGTIDPGDEKIREISEKTGLLKVIANHPKGLSLPIAEGGKGLSGGQKQLVALTRLLINQPSVWLLDEPTSSMDYQTAEQCMSALTQAIKPEYTMVLVTHNPVLLECVDRLIVINNNKIAIDGPKMEVIKHLQASAAASKSTQPKMESI</sequence>
<dbReference type="Gene3D" id="3.40.50.300">
    <property type="entry name" value="P-loop containing nucleotide triphosphate hydrolases"/>
    <property type="match status" value="1"/>
</dbReference>
<evidence type="ECO:0000313" key="12">
    <source>
        <dbReference type="EMBL" id="TDR31063.1"/>
    </source>
</evidence>
<dbReference type="PANTHER" id="PTHR24221:SF248">
    <property type="entry name" value="ABC TRANSPORTER TRANSMEMBRANE REGION"/>
    <property type="match status" value="1"/>
</dbReference>
<keyword evidence="7 9" id="KW-1133">Transmembrane helix</keyword>
<evidence type="ECO:0000256" key="1">
    <source>
        <dbReference type="ARBA" id="ARBA00004651"/>
    </source>
</evidence>
<feature type="transmembrane region" description="Helical" evidence="9">
    <location>
        <begin position="284"/>
        <end position="302"/>
    </location>
</feature>
<proteinExistence type="predicted"/>
<dbReference type="Proteomes" id="UP000294480">
    <property type="component" value="Unassembled WGS sequence"/>
</dbReference>
<keyword evidence="13" id="KW-1185">Reference proteome</keyword>
<dbReference type="PROSITE" id="PS50929">
    <property type="entry name" value="ABC_TM1F"/>
    <property type="match status" value="1"/>
</dbReference>
<dbReference type="Pfam" id="PF00664">
    <property type="entry name" value="ABC_membrane"/>
    <property type="match status" value="1"/>
</dbReference>
<dbReference type="InterPro" id="IPR027417">
    <property type="entry name" value="P-loop_NTPase"/>
</dbReference>
<comment type="subcellular location">
    <subcellularLocation>
        <location evidence="1">Cell membrane</location>
        <topology evidence="1">Multi-pass membrane protein</topology>
    </subcellularLocation>
</comment>
<keyword evidence="4 9" id="KW-0812">Transmembrane</keyword>
<dbReference type="SUPFAM" id="SSF90123">
    <property type="entry name" value="ABC transporter transmembrane region"/>
    <property type="match status" value="1"/>
</dbReference>
<evidence type="ECO:0000256" key="5">
    <source>
        <dbReference type="ARBA" id="ARBA00022741"/>
    </source>
</evidence>
<dbReference type="SUPFAM" id="SSF52540">
    <property type="entry name" value="P-loop containing nucleoside triphosphate hydrolases"/>
    <property type="match status" value="1"/>
</dbReference>
<dbReference type="GO" id="GO:0005524">
    <property type="term" value="F:ATP binding"/>
    <property type="evidence" value="ECO:0007669"/>
    <property type="project" value="UniProtKB-KW"/>
</dbReference>
<feature type="domain" description="ABC transmembrane type-1" evidence="11">
    <location>
        <begin position="147"/>
        <end position="426"/>
    </location>
</feature>
<evidence type="ECO:0000259" key="10">
    <source>
        <dbReference type="PROSITE" id="PS50893"/>
    </source>
</evidence>
<name>A0A4R6Y760_9BURK</name>
<dbReference type="GO" id="GO:0016887">
    <property type="term" value="F:ATP hydrolysis activity"/>
    <property type="evidence" value="ECO:0007669"/>
    <property type="project" value="InterPro"/>
</dbReference>
<gene>
    <name evidence="12" type="ORF">DFR44_11315</name>
</gene>
<evidence type="ECO:0000259" key="11">
    <source>
        <dbReference type="PROSITE" id="PS50929"/>
    </source>
</evidence>
<dbReference type="GO" id="GO:0140359">
    <property type="term" value="F:ABC-type transporter activity"/>
    <property type="evidence" value="ECO:0007669"/>
    <property type="project" value="InterPro"/>
</dbReference>
<evidence type="ECO:0000256" key="6">
    <source>
        <dbReference type="ARBA" id="ARBA00022840"/>
    </source>
</evidence>
<evidence type="ECO:0000313" key="13">
    <source>
        <dbReference type="Proteomes" id="UP000294480"/>
    </source>
</evidence>
<dbReference type="GO" id="GO:0005886">
    <property type="term" value="C:plasma membrane"/>
    <property type="evidence" value="ECO:0007669"/>
    <property type="project" value="UniProtKB-SubCell"/>
</dbReference>
<dbReference type="GO" id="GO:0034040">
    <property type="term" value="F:ATPase-coupled lipid transmembrane transporter activity"/>
    <property type="evidence" value="ECO:0007669"/>
    <property type="project" value="TreeGrafter"/>
</dbReference>
<dbReference type="InterPro" id="IPR011527">
    <property type="entry name" value="ABC1_TM_dom"/>
</dbReference>
<feature type="transmembrane region" description="Helical" evidence="9">
    <location>
        <begin position="144"/>
        <end position="169"/>
    </location>
</feature>
<dbReference type="InterPro" id="IPR003593">
    <property type="entry name" value="AAA+_ATPase"/>
</dbReference>
<keyword evidence="2" id="KW-1003">Cell membrane</keyword>
<reference evidence="12 13" key="1">
    <citation type="submission" date="2019-03" db="EMBL/GenBank/DDBJ databases">
        <title>Genomic Encyclopedia of Type Strains, Phase IV (KMG-IV): sequencing the most valuable type-strain genomes for metagenomic binning, comparative biology and taxonomic classification.</title>
        <authorList>
            <person name="Goeker M."/>
        </authorList>
    </citation>
    <scope>NUCLEOTIDE SEQUENCE [LARGE SCALE GENOMIC DNA]</scope>
    <source>
        <strain evidence="12 13">DSM 102852</strain>
    </source>
</reference>
<feature type="transmembrane region" description="Helical" evidence="9">
    <location>
        <begin position="259"/>
        <end position="278"/>
    </location>
</feature>
<evidence type="ECO:0000256" key="9">
    <source>
        <dbReference type="SAM" id="Phobius"/>
    </source>
</evidence>
<dbReference type="EMBL" id="SNZE01000013">
    <property type="protein sequence ID" value="TDR31063.1"/>
    <property type="molecule type" value="Genomic_DNA"/>
</dbReference>
<accession>A0A4R6Y760</accession>
<evidence type="ECO:0000256" key="3">
    <source>
        <dbReference type="ARBA" id="ARBA00022519"/>
    </source>
</evidence>
<evidence type="ECO:0000256" key="8">
    <source>
        <dbReference type="ARBA" id="ARBA00023136"/>
    </source>
</evidence>